<sequence length="136" mass="16169">MTIYGSKMAVCHINKTAPAKERNRYTFCVRNDQKDEKNFRLKRSKKRHYLVRKRFAKLKNEETPDKVSAFALDSVLQFLGLTLKCRISDINELHIQFAFFLYLLLFWRKKSQMQKKTLEDTNTLFEENSFAFGSNT</sequence>
<accession>A0A915IFH6</accession>
<name>A0A915IFH6_ROMCU</name>
<organism evidence="1 2">
    <name type="scientific">Romanomermis culicivorax</name>
    <name type="common">Nematode worm</name>
    <dbReference type="NCBI Taxonomy" id="13658"/>
    <lineage>
        <taxon>Eukaryota</taxon>
        <taxon>Metazoa</taxon>
        <taxon>Ecdysozoa</taxon>
        <taxon>Nematoda</taxon>
        <taxon>Enoplea</taxon>
        <taxon>Dorylaimia</taxon>
        <taxon>Mermithida</taxon>
        <taxon>Mermithoidea</taxon>
        <taxon>Mermithidae</taxon>
        <taxon>Romanomermis</taxon>
    </lineage>
</organism>
<evidence type="ECO:0000313" key="1">
    <source>
        <dbReference type="Proteomes" id="UP000887565"/>
    </source>
</evidence>
<dbReference type="WBParaSite" id="nRc.2.0.1.t11981-RA">
    <property type="protein sequence ID" value="nRc.2.0.1.t11981-RA"/>
    <property type="gene ID" value="nRc.2.0.1.g11981"/>
</dbReference>
<proteinExistence type="predicted"/>
<dbReference type="Proteomes" id="UP000887565">
    <property type="component" value="Unplaced"/>
</dbReference>
<evidence type="ECO:0000313" key="2">
    <source>
        <dbReference type="WBParaSite" id="nRc.2.0.1.t11981-RA"/>
    </source>
</evidence>
<reference evidence="2" key="1">
    <citation type="submission" date="2022-11" db="UniProtKB">
        <authorList>
            <consortium name="WormBaseParasite"/>
        </authorList>
    </citation>
    <scope>IDENTIFICATION</scope>
</reference>
<dbReference type="AlphaFoldDB" id="A0A915IFH6"/>
<protein>
    <submittedName>
        <fullName evidence="2">Uncharacterized protein</fullName>
    </submittedName>
</protein>
<keyword evidence="1" id="KW-1185">Reference proteome</keyword>